<evidence type="ECO:0000313" key="3">
    <source>
        <dbReference type="Proteomes" id="UP000315113"/>
    </source>
</evidence>
<feature type="transmembrane region" description="Helical" evidence="1">
    <location>
        <begin position="198"/>
        <end position="219"/>
    </location>
</feature>
<feature type="transmembrane region" description="Helical" evidence="1">
    <location>
        <begin position="361"/>
        <end position="379"/>
    </location>
</feature>
<dbReference type="Proteomes" id="UP000315113">
    <property type="component" value="Unassembled WGS sequence"/>
</dbReference>
<keyword evidence="1" id="KW-0812">Transmembrane</keyword>
<feature type="transmembrane region" description="Helical" evidence="1">
    <location>
        <begin position="333"/>
        <end position="349"/>
    </location>
</feature>
<comment type="caution">
    <text evidence="2">The sequence shown here is derived from an EMBL/GenBank/DDBJ whole genome shotgun (WGS) entry which is preliminary data.</text>
</comment>
<reference evidence="2 3" key="1">
    <citation type="submission" date="2019-01" db="EMBL/GenBank/DDBJ databases">
        <title>Coherence of Microcystis species and biogeography revealed through population genomics.</title>
        <authorList>
            <person name="Perez-Carrascal O.M."/>
            <person name="Terrat Y."/>
            <person name="Giani A."/>
            <person name="Fortin N."/>
            <person name="Tromas N."/>
            <person name="Shapiro B.J."/>
        </authorList>
    </citation>
    <scope>NUCLEOTIDE SEQUENCE [LARGE SCALE GENOMIC DNA]</scope>
    <source>
        <strain evidence="2">Ma_MB_F_20061100_S20D</strain>
    </source>
</reference>
<dbReference type="AlphaFoldDB" id="A0A552ENE4"/>
<feature type="transmembrane region" description="Helical" evidence="1">
    <location>
        <begin position="119"/>
        <end position="135"/>
    </location>
</feature>
<feature type="transmembrane region" description="Helical" evidence="1">
    <location>
        <begin position="279"/>
        <end position="299"/>
    </location>
</feature>
<gene>
    <name evidence="2" type="ORF">EWV78_10060</name>
</gene>
<feature type="transmembrane region" description="Helical" evidence="1">
    <location>
        <begin position="306"/>
        <end position="327"/>
    </location>
</feature>
<organism evidence="2 3">
    <name type="scientific">Microcystis aeruginosa Ma_MB_F_20061100_S20D</name>
    <dbReference type="NCBI Taxonomy" id="2486253"/>
    <lineage>
        <taxon>Bacteria</taxon>
        <taxon>Bacillati</taxon>
        <taxon>Cyanobacteriota</taxon>
        <taxon>Cyanophyceae</taxon>
        <taxon>Oscillatoriophycideae</taxon>
        <taxon>Chroococcales</taxon>
        <taxon>Microcystaceae</taxon>
        <taxon>Microcystis</taxon>
    </lineage>
</organism>
<keyword evidence="1" id="KW-0472">Membrane</keyword>
<dbReference type="EMBL" id="SFBH01000080">
    <property type="protein sequence ID" value="TRU35963.1"/>
    <property type="molecule type" value="Genomic_DNA"/>
</dbReference>
<sequence length="508" mass="57714">MVTKFKSNQVFERNITFTRIVAFLVVLGCLLPGWLAYYQSESFVFVNAWDEETYLSMQGALGASVLPGYYISYLNYILNVVGVSGAVQNLIFDTLLLPGAILFIALALKRFNVGRYKEFELAVVICLSSVLFNYANPLTGMVLGPYNGSALFMAGWEYYPSILRTPNPQFTFFLVALTVYVFSRCRKWWLLLLPLPLMYYYVAVPYLIFIGSCAFNFLFSRNNILTGSGRVFASLVVSYFFVCAALVVLFYVQGLYSPGNPIRYNSFIFYESRFPQVPLYLLVLVGLFGGALALKLIVINVRTVQILFFLAGSALATVNVHVVSGFMLSQKNYYDYGVSLILGVFLTFLISQVRFRKFREFLLVVILVAVGIPSFFVQMRDFKASIYIGNKIDKIIDEVKKDPLHSLILDRDVSSKIAYSQANLISPPFSYLYNFPFVSRQCEFYEDLLGRAVLFTKNFPNVDASELDVTVLDIKRGLYESRASVARNYHYCTEALYTNGEFKLMMIK</sequence>
<evidence type="ECO:0000256" key="1">
    <source>
        <dbReference type="SAM" id="Phobius"/>
    </source>
</evidence>
<evidence type="ECO:0000313" key="2">
    <source>
        <dbReference type="EMBL" id="TRU35963.1"/>
    </source>
</evidence>
<keyword evidence="1" id="KW-1133">Transmembrane helix</keyword>
<evidence type="ECO:0008006" key="4">
    <source>
        <dbReference type="Google" id="ProtNLM"/>
    </source>
</evidence>
<feature type="transmembrane region" description="Helical" evidence="1">
    <location>
        <begin position="231"/>
        <end position="252"/>
    </location>
</feature>
<protein>
    <recommendedName>
        <fullName evidence="4">Glycosyltransferase RgtA/B/C/D-like domain-containing protein</fullName>
    </recommendedName>
</protein>
<proteinExistence type="predicted"/>
<accession>A0A552ENE4</accession>
<feature type="transmembrane region" description="Helical" evidence="1">
    <location>
        <begin position="90"/>
        <end position="107"/>
    </location>
</feature>
<feature type="transmembrane region" description="Helical" evidence="1">
    <location>
        <begin position="20"/>
        <end position="38"/>
    </location>
</feature>
<name>A0A552ENE4_MICAE</name>